<dbReference type="EMBL" id="KZ302294">
    <property type="protein sequence ID" value="PFH45769.1"/>
    <property type="molecule type" value="Genomic_DNA"/>
</dbReference>
<accession>A0A2A9N748</accession>
<evidence type="ECO:0000313" key="2">
    <source>
        <dbReference type="EMBL" id="PFH45769.1"/>
    </source>
</evidence>
<keyword evidence="1" id="KW-0472">Membrane</keyword>
<dbReference type="AlphaFoldDB" id="A0A2A9N748"/>
<sequence length="233" mass="25077">MALNVGSGIMGLGAISGLSAQALSLLCNRQLVMVGFRVIAIGVVKLIGGEIDAGLKLLKAAAGVFSKILKGESLVGKAATAFKVLKVVGKVLAVLGVVIDVVTFAIDLIEESKQRDNLREATKELCVARVQMQMTQDYARTTLFFSADARATLDYADTLQELVDDGTITQDAADKKVNDKIDQWIPKLGEGIDGITEKSAYDSLTTFDNSRTSWTNEDPDYNFILNKLQSIEA</sequence>
<keyword evidence="3" id="KW-1185">Reference proteome</keyword>
<dbReference type="OrthoDB" id="3261198at2759"/>
<protein>
    <submittedName>
        <fullName evidence="2">Uncharacterized protein</fullName>
    </submittedName>
</protein>
<evidence type="ECO:0000313" key="3">
    <source>
        <dbReference type="Proteomes" id="UP000242287"/>
    </source>
</evidence>
<evidence type="ECO:0000256" key="1">
    <source>
        <dbReference type="SAM" id="Phobius"/>
    </source>
</evidence>
<dbReference type="Proteomes" id="UP000242287">
    <property type="component" value="Unassembled WGS sequence"/>
</dbReference>
<feature type="transmembrane region" description="Helical" evidence="1">
    <location>
        <begin position="91"/>
        <end position="109"/>
    </location>
</feature>
<name>A0A2A9N748_9AGAR</name>
<feature type="transmembrane region" description="Helical" evidence="1">
    <location>
        <begin position="6"/>
        <end position="26"/>
    </location>
</feature>
<reference evidence="2 3" key="1">
    <citation type="submission" date="2014-02" db="EMBL/GenBank/DDBJ databases">
        <title>Transposable element dynamics among asymbiotic and ectomycorrhizal Amanita fungi.</title>
        <authorList>
            <consortium name="DOE Joint Genome Institute"/>
            <person name="Hess J."/>
            <person name="Skrede I."/>
            <person name="Wolfe B."/>
            <person name="LaButti K."/>
            <person name="Ohm R.A."/>
            <person name="Grigoriev I.V."/>
            <person name="Pringle A."/>
        </authorList>
    </citation>
    <scope>NUCLEOTIDE SEQUENCE [LARGE SCALE GENOMIC DNA]</scope>
    <source>
        <strain evidence="2 3">SKay4041</strain>
    </source>
</reference>
<keyword evidence="1" id="KW-0812">Transmembrane</keyword>
<keyword evidence="1" id="KW-1133">Transmembrane helix</keyword>
<proteinExistence type="predicted"/>
<organism evidence="2 3">
    <name type="scientific">Amanita thiersii Skay4041</name>
    <dbReference type="NCBI Taxonomy" id="703135"/>
    <lineage>
        <taxon>Eukaryota</taxon>
        <taxon>Fungi</taxon>
        <taxon>Dikarya</taxon>
        <taxon>Basidiomycota</taxon>
        <taxon>Agaricomycotina</taxon>
        <taxon>Agaricomycetes</taxon>
        <taxon>Agaricomycetidae</taxon>
        <taxon>Agaricales</taxon>
        <taxon>Pluteineae</taxon>
        <taxon>Amanitaceae</taxon>
        <taxon>Amanita</taxon>
    </lineage>
</organism>
<gene>
    <name evidence="2" type="ORF">AMATHDRAFT_71107</name>
</gene>